<keyword evidence="1" id="KW-1133">Transmembrane helix</keyword>
<feature type="transmembrane region" description="Helical" evidence="1">
    <location>
        <begin position="102"/>
        <end position="126"/>
    </location>
</feature>
<dbReference type="PANTHER" id="PTHR23017:SF3">
    <property type="entry name" value="G-PROTEIN COUPLED RECEPTORS FAMILY 1 PROFILE DOMAIN-CONTAINING PROTEIN"/>
    <property type="match status" value="1"/>
</dbReference>
<dbReference type="Pfam" id="PF10328">
    <property type="entry name" value="7TM_GPCR_Srx"/>
    <property type="match status" value="1"/>
</dbReference>
<dbReference type="InterPro" id="IPR019430">
    <property type="entry name" value="7TM_GPCR_serpentine_rcpt_Srx"/>
</dbReference>
<dbReference type="Gene3D" id="1.20.1070.10">
    <property type="entry name" value="Rhodopsin 7-helix transmembrane proteins"/>
    <property type="match status" value="1"/>
</dbReference>
<proteinExistence type="predicted"/>
<keyword evidence="1" id="KW-0812">Transmembrane</keyword>
<evidence type="ECO:0000313" key="4">
    <source>
        <dbReference type="WBParaSite" id="ACRNAN_scaffold11937.g31768.t1"/>
    </source>
</evidence>
<dbReference type="PANTHER" id="PTHR23017">
    <property type="entry name" value="SERPENTINE RECEPTOR, CLASS X"/>
    <property type="match status" value="1"/>
</dbReference>
<dbReference type="Proteomes" id="UP000887540">
    <property type="component" value="Unplaced"/>
</dbReference>
<feature type="transmembrane region" description="Helical" evidence="1">
    <location>
        <begin position="204"/>
        <end position="225"/>
    </location>
</feature>
<feature type="transmembrane region" description="Helical" evidence="1">
    <location>
        <begin position="132"/>
        <end position="154"/>
    </location>
</feature>
<keyword evidence="1" id="KW-0472">Membrane</keyword>
<organism evidence="3 4">
    <name type="scientific">Acrobeloides nanus</name>
    <dbReference type="NCBI Taxonomy" id="290746"/>
    <lineage>
        <taxon>Eukaryota</taxon>
        <taxon>Metazoa</taxon>
        <taxon>Ecdysozoa</taxon>
        <taxon>Nematoda</taxon>
        <taxon>Chromadorea</taxon>
        <taxon>Rhabditida</taxon>
        <taxon>Tylenchina</taxon>
        <taxon>Cephalobomorpha</taxon>
        <taxon>Cephaloboidea</taxon>
        <taxon>Cephalobidae</taxon>
        <taxon>Acrobeloides</taxon>
    </lineage>
</organism>
<evidence type="ECO:0000313" key="3">
    <source>
        <dbReference type="Proteomes" id="UP000887540"/>
    </source>
</evidence>
<accession>A0A914CKY7</accession>
<name>A0A914CKY7_9BILA</name>
<protein>
    <submittedName>
        <fullName evidence="4">7TM GPCR serpentine receptor class x (Srx) domain-containing protein</fullName>
    </submittedName>
</protein>
<feature type="transmembrane region" description="Helical" evidence="1">
    <location>
        <begin position="319"/>
        <end position="343"/>
    </location>
</feature>
<feature type="domain" description="7TM GPCR serpentine receptor class x (Srx)" evidence="2">
    <location>
        <begin position="241"/>
        <end position="345"/>
    </location>
</feature>
<evidence type="ECO:0000259" key="2">
    <source>
        <dbReference type="Pfam" id="PF10328"/>
    </source>
</evidence>
<dbReference type="SUPFAM" id="SSF81321">
    <property type="entry name" value="Family A G protein-coupled receptor-like"/>
    <property type="match status" value="1"/>
</dbReference>
<evidence type="ECO:0000256" key="1">
    <source>
        <dbReference type="SAM" id="Phobius"/>
    </source>
</evidence>
<dbReference type="WBParaSite" id="ACRNAN_scaffold11937.g31768.t1">
    <property type="protein sequence ID" value="ACRNAN_scaffold11937.g31768.t1"/>
    <property type="gene ID" value="ACRNAN_scaffold11937.g31768"/>
</dbReference>
<dbReference type="AlphaFoldDB" id="A0A914CKY7"/>
<reference evidence="4" key="1">
    <citation type="submission" date="2022-11" db="UniProtKB">
        <authorList>
            <consortium name="WormBaseParasite"/>
        </authorList>
    </citation>
    <scope>IDENTIFICATION</scope>
</reference>
<sequence>MSKFNAHFNSSDSDKVTVVDYIAQSFDWNFMTNMTSINLFNEARRSRLELLMENAMRTKNFTNLGESCSSLNYGRFKEVRPDIDRKWQNGVRTFDTLRAVNLGLDMFFGILGLFVSLVVIGLIYKYQDLKTSYGYFCLIQAYTDLILLGNIVIFESFISVREMYIGVTDTLGDAEWTSDNPTLPWRWDYLMFYIYYSSKFTTSILTFCKAFTRFLAVYFPMFFYYHDIFDQHHTIMICLVCKVIFARSQYIQLDTCSQMYWWIQVYAEFILAMLCFLFDMATFYKLVRINKTRVNPNDHVEANKRLLERLFLIQNCGDLATFFIMFIPNIIYAAGCQFVSLLCQWRILKQLPKSTTVTQQVLAQTTN</sequence>
<feature type="transmembrane region" description="Helical" evidence="1">
    <location>
        <begin position="260"/>
        <end position="284"/>
    </location>
</feature>
<keyword evidence="3" id="KW-1185">Reference proteome</keyword>